<keyword evidence="1" id="KW-0727">SH2 domain</keyword>
<dbReference type="SUPFAM" id="SSF55550">
    <property type="entry name" value="SH2 domain"/>
    <property type="match status" value="1"/>
</dbReference>
<evidence type="ECO:0000313" key="3">
    <source>
        <dbReference type="EMBL" id="PIK48276.1"/>
    </source>
</evidence>
<protein>
    <submittedName>
        <fullName evidence="3">Putative SH2 domain-containing protein 4B-like isoform X3</fullName>
    </submittedName>
</protein>
<evidence type="ECO:0000259" key="2">
    <source>
        <dbReference type="PROSITE" id="PS50001"/>
    </source>
</evidence>
<accession>A0A2G8KJU3</accession>
<dbReference type="SMART" id="SM00252">
    <property type="entry name" value="SH2"/>
    <property type="match status" value="1"/>
</dbReference>
<dbReference type="PRINTS" id="PR00401">
    <property type="entry name" value="SH2DOMAIN"/>
</dbReference>
<dbReference type="Pfam" id="PF00017">
    <property type="entry name" value="SH2"/>
    <property type="match status" value="1"/>
</dbReference>
<dbReference type="PANTHER" id="PTHR14388">
    <property type="entry name" value="T CELL-SPECIFIC ADAPTER PROTEIN TSAD"/>
    <property type="match status" value="1"/>
</dbReference>
<dbReference type="EMBL" id="MRZV01000531">
    <property type="protein sequence ID" value="PIK48276.1"/>
    <property type="molecule type" value="Genomic_DNA"/>
</dbReference>
<evidence type="ECO:0000313" key="4">
    <source>
        <dbReference type="Proteomes" id="UP000230750"/>
    </source>
</evidence>
<keyword evidence="4" id="KW-1185">Reference proteome</keyword>
<dbReference type="PANTHER" id="PTHR14388:SF17">
    <property type="entry name" value="SH2 DOMAIN-CONTAINING PROTEIN"/>
    <property type="match status" value="1"/>
</dbReference>
<dbReference type="STRING" id="307972.A0A2G8KJU3"/>
<gene>
    <name evidence="3" type="ORF">BSL78_14852</name>
</gene>
<dbReference type="PRINTS" id="PR00678">
    <property type="entry name" value="PI3KINASEP85"/>
</dbReference>
<name>A0A2G8KJU3_STIJA</name>
<dbReference type="OrthoDB" id="10003345at2759"/>
<dbReference type="InterPro" id="IPR036860">
    <property type="entry name" value="SH2_dom_sf"/>
</dbReference>
<dbReference type="InterPro" id="IPR000980">
    <property type="entry name" value="SH2"/>
</dbReference>
<evidence type="ECO:0000256" key="1">
    <source>
        <dbReference type="PROSITE-ProRule" id="PRU00191"/>
    </source>
</evidence>
<sequence length="108" mass="12254">MEQIKGCINRTEAGTLLKDKRSGSFLVRLSEKVWGYALSYKDDSRVKHFLIDATGVNYQFFGTDQISHTSLGELVKYHKERPITFTGQEILTDSCGQSTSPPDYQELM</sequence>
<dbReference type="PROSITE" id="PS50001">
    <property type="entry name" value="SH2"/>
    <property type="match status" value="1"/>
</dbReference>
<proteinExistence type="predicted"/>
<dbReference type="Proteomes" id="UP000230750">
    <property type="component" value="Unassembled WGS sequence"/>
</dbReference>
<reference evidence="3 4" key="1">
    <citation type="journal article" date="2017" name="PLoS Biol.">
        <title>The sea cucumber genome provides insights into morphological evolution and visceral regeneration.</title>
        <authorList>
            <person name="Zhang X."/>
            <person name="Sun L."/>
            <person name="Yuan J."/>
            <person name="Sun Y."/>
            <person name="Gao Y."/>
            <person name="Zhang L."/>
            <person name="Li S."/>
            <person name="Dai H."/>
            <person name="Hamel J.F."/>
            <person name="Liu C."/>
            <person name="Yu Y."/>
            <person name="Liu S."/>
            <person name="Lin W."/>
            <person name="Guo K."/>
            <person name="Jin S."/>
            <person name="Xu P."/>
            <person name="Storey K.B."/>
            <person name="Huan P."/>
            <person name="Zhang T."/>
            <person name="Zhou Y."/>
            <person name="Zhang J."/>
            <person name="Lin C."/>
            <person name="Li X."/>
            <person name="Xing L."/>
            <person name="Huo D."/>
            <person name="Sun M."/>
            <person name="Wang L."/>
            <person name="Mercier A."/>
            <person name="Li F."/>
            <person name="Yang H."/>
            <person name="Xiang J."/>
        </authorList>
    </citation>
    <scope>NUCLEOTIDE SEQUENCE [LARGE SCALE GENOMIC DNA]</scope>
    <source>
        <strain evidence="3">Shaxun</strain>
        <tissue evidence="3">Muscle</tissue>
    </source>
</reference>
<dbReference type="AlphaFoldDB" id="A0A2G8KJU3"/>
<dbReference type="GO" id="GO:0005737">
    <property type="term" value="C:cytoplasm"/>
    <property type="evidence" value="ECO:0007669"/>
    <property type="project" value="TreeGrafter"/>
</dbReference>
<feature type="domain" description="SH2" evidence="2">
    <location>
        <begin position="3"/>
        <end position="95"/>
    </location>
</feature>
<organism evidence="3 4">
    <name type="scientific">Stichopus japonicus</name>
    <name type="common">Sea cucumber</name>
    <dbReference type="NCBI Taxonomy" id="307972"/>
    <lineage>
        <taxon>Eukaryota</taxon>
        <taxon>Metazoa</taxon>
        <taxon>Echinodermata</taxon>
        <taxon>Eleutherozoa</taxon>
        <taxon>Echinozoa</taxon>
        <taxon>Holothuroidea</taxon>
        <taxon>Aspidochirotacea</taxon>
        <taxon>Aspidochirotida</taxon>
        <taxon>Stichopodidae</taxon>
        <taxon>Apostichopus</taxon>
    </lineage>
</organism>
<dbReference type="Gene3D" id="3.30.505.10">
    <property type="entry name" value="SH2 domain"/>
    <property type="match status" value="1"/>
</dbReference>
<comment type="caution">
    <text evidence="3">The sequence shown here is derived from an EMBL/GenBank/DDBJ whole genome shotgun (WGS) entry which is preliminary data.</text>
</comment>